<dbReference type="InterPro" id="IPR020612">
    <property type="entry name" value="Methylthiotransferase_CS"/>
</dbReference>
<feature type="binding site" evidence="8">
    <location>
        <position position="155"/>
    </location>
    <ligand>
        <name>[4Fe-4S] cluster</name>
        <dbReference type="ChEBI" id="CHEBI:49883"/>
        <label>2</label>
        <note>4Fe-4S-S-AdoMet</note>
    </ligand>
</feature>
<evidence type="ECO:0000256" key="8">
    <source>
        <dbReference type="HAMAP-Rule" id="MF_01865"/>
    </source>
</evidence>
<evidence type="ECO:0000256" key="6">
    <source>
        <dbReference type="ARBA" id="ARBA00023004"/>
    </source>
</evidence>
<feature type="domain" description="TRAM" evidence="9">
    <location>
        <begin position="374"/>
        <end position="442"/>
    </location>
</feature>
<dbReference type="PROSITE" id="PS50926">
    <property type="entry name" value="TRAM"/>
    <property type="match status" value="1"/>
</dbReference>
<dbReference type="CDD" id="cd01335">
    <property type="entry name" value="Radical_SAM"/>
    <property type="match status" value="1"/>
</dbReference>
<feature type="domain" description="MTTase N-terminal" evidence="10">
    <location>
        <begin position="2"/>
        <end position="118"/>
    </location>
</feature>
<dbReference type="InterPro" id="IPR023404">
    <property type="entry name" value="rSAM_horseshoe"/>
</dbReference>
<dbReference type="PANTHER" id="PTHR43837">
    <property type="entry name" value="RIBOSOMAL PROTEIN S12 METHYLTHIOTRANSFERASE RIMO"/>
    <property type="match status" value="1"/>
</dbReference>
<dbReference type="GO" id="GO:0005840">
    <property type="term" value="C:ribosome"/>
    <property type="evidence" value="ECO:0007669"/>
    <property type="project" value="UniProtKB-KW"/>
</dbReference>
<dbReference type="InterPro" id="IPR002792">
    <property type="entry name" value="TRAM_dom"/>
</dbReference>
<dbReference type="InterPro" id="IPR007197">
    <property type="entry name" value="rSAM"/>
</dbReference>
<feature type="binding site" evidence="8">
    <location>
        <position position="11"/>
    </location>
    <ligand>
        <name>[4Fe-4S] cluster</name>
        <dbReference type="ChEBI" id="CHEBI:49883"/>
        <label>1</label>
    </ligand>
</feature>
<feature type="binding site" evidence="8">
    <location>
        <position position="159"/>
    </location>
    <ligand>
        <name>[4Fe-4S] cluster</name>
        <dbReference type="ChEBI" id="CHEBI:49883"/>
        <label>2</label>
        <note>4Fe-4S-S-AdoMet</note>
    </ligand>
</feature>
<dbReference type="NCBIfam" id="TIGR00089">
    <property type="entry name" value="MiaB/RimO family radical SAM methylthiotransferase"/>
    <property type="match status" value="1"/>
</dbReference>
<dbReference type="PROSITE" id="PS51449">
    <property type="entry name" value="MTTASE_N"/>
    <property type="match status" value="1"/>
</dbReference>
<evidence type="ECO:0000256" key="4">
    <source>
        <dbReference type="ARBA" id="ARBA00022691"/>
    </source>
</evidence>
<keyword evidence="3 8" id="KW-0808">Transferase</keyword>
<dbReference type="FunFam" id="3.80.30.20:FF:000001">
    <property type="entry name" value="tRNA-2-methylthio-N(6)-dimethylallyladenosine synthase 2"/>
    <property type="match status" value="1"/>
</dbReference>
<keyword evidence="12" id="KW-0687">Ribonucleoprotein</keyword>
<dbReference type="InterPro" id="IPR005839">
    <property type="entry name" value="Methylthiotransferase"/>
</dbReference>
<keyword evidence="6 8" id="KW-0408">Iron</keyword>
<dbReference type="InterPro" id="IPR038135">
    <property type="entry name" value="Methylthiotransferase_N_sf"/>
</dbReference>
<reference evidence="12 13" key="1">
    <citation type="submission" date="2016-11" db="EMBL/GenBank/DDBJ databases">
        <authorList>
            <person name="Jaros S."/>
            <person name="Januszkiewicz K."/>
            <person name="Wedrychowicz H."/>
        </authorList>
    </citation>
    <scope>NUCLEOTIDE SEQUENCE [LARGE SCALE GENOMIC DNA]</scope>
    <source>
        <strain evidence="12 13">DSM 17459</strain>
    </source>
</reference>
<dbReference type="Gene3D" id="3.80.30.20">
    <property type="entry name" value="tm_1862 like domain"/>
    <property type="match status" value="1"/>
</dbReference>
<evidence type="ECO:0000313" key="12">
    <source>
        <dbReference type="EMBL" id="SHF17156.1"/>
    </source>
</evidence>
<dbReference type="InterPro" id="IPR013848">
    <property type="entry name" value="Methylthiotransferase_N"/>
</dbReference>
<feature type="binding site" evidence="8">
    <location>
        <position position="162"/>
    </location>
    <ligand>
        <name>[4Fe-4S] cluster</name>
        <dbReference type="ChEBI" id="CHEBI:49883"/>
        <label>2</label>
        <note>4Fe-4S-S-AdoMet</note>
    </ligand>
</feature>
<dbReference type="RefSeq" id="WP_072852694.1">
    <property type="nucleotide sequence ID" value="NZ_FQVI01000015.1"/>
</dbReference>
<evidence type="ECO:0000259" key="9">
    <source>
        <dbReference type="PROSITE" id="PS50926"/>
    </source>
</evidence>
<organism evidence="12 13">
    <name type="scientific">Lactonifactor longoviformis DSM 17459</name>
    <dbReference type="NCBI Taxonomy" id="1122155"/>
    <lineage>
        <taxon>Bacteria</taxon>
        <taxon>Bacillati</taxon>
        <taxon>Bacillota</taxon>
        <taxon>Clostridia</taxon>
        <taxon>Eubacteriales</taxon>
        <taxon>Clostridiaceae</taxon>
        <taxon>Lactonifactor</taxon>
    </lineage>
</organism>
<dbReference type="InterPro" id="IPR012340">
    <property type="entry name" value="NA-bd_OB-fold"/>
</dbReference>
<accession>A0A1M4ZHU1</accession>
<dbReference type="Pfam" id="PF04055">
    <property type="entry name" value="Radical_SAM"/>
    <property type="match status" value="1"/>
</dbReference>
<comment type="similarity">
    <text evidence="8">Belongs to the methylthiotransferase family. RimO subfamily.</text>
</comment>
<keyword evidence="2 8" id="KW-0963">Cytoplasm</keyword>
<evidence type="ECO:0000259" key="11">
    <source>
        <dbReference type="PROSITE" id="PS51918"/>
    </source>
</evidence>
<dbReference type="GO" id="GO:0005829">
    <property type="term" value="C:cytosol"/>
    <property type="evidence" value="ECO:0007669"/>
    <property type="project" value="TreeGrafter"/>
</dbReference>
<comment type="cofactor">
    <cofactor evidence="8">
        <name>[4Fe-4S] cluster</name>
        <dbReference type="ChEBI" id="CHEBI:49883"/>
    </cofactor>
    <text evidence="8">Binds 2 [4Fe-4S] clusters. One cluster is coordinated with 3 cysteines and an exchangeable S-adenosyl-L-methionine.</text>
</comment>
<dbReference type="PROSITE" id="PS01278">
    <property type="entry name" value="MTTASE_RADICAL"/>
    <property type="match status" value="1"/>
</dbReference>
<keyword evidence="4 8" id="KW-0949">S-adenosyl-L-methionine</keyword>
<dbReference type="STRING" id="1122155.SAMN02745158_02749"/>
<keyword evidence="5 8" id="KW-0479">Metal-binding</keyword>
<proteinExistence type="inferred from homology"/>
<dbReference type="PANTHER" id="PTHR43837:SF1">
    <property type="entry name" value="RIBOSOMAL PROTEIN US12 METHYLTHIOTRANSFERASE RIMO"/>
    <property type="match status" value="1"/>
</dbReference>
<evidence type="ECO:0000256" key="7">
    <source>
        <dbReference type="ARBA" id="ARBA00023014"/>
    </source>
</evidence>
<dbReference type="GO" id="GO:0035600">
    <property type="term" value="P:tRNA methylthiolation"/>
    <property type="evidence" value="ECO:0007669"/>
    <property type="project" value="UniProtKB-ARBA"/>
</dbReference>
<comment type="function">
    <text evidence="8">Catalyzes the methylthiolation of an aspartic acid residue of ribosomal protein uS12.</text>
</comment>
<name>A0A1M4ZHU1_9CLOT</name>
<dbReference type="GO" id="GO:0051539">
    <property type="term" value="F:4 iron, 4 sulfur cluster binding"/>
    <property type="evidence" value="ECO:0007669"/>
    <property type="project" value="UniProtKB-UniRule"/>
</dbReference>
<evidence type="ECO:0000259" key="10">
    <source>
        <dbReference type="PROSITE" id="PS51449"/>
    </source>
</evidence>
<gene>
    <name evidence="8" type="primary">rimO</name>
    <name evidence="12" type="ORF">SAMN02745158_02749</name>
</gene>
<comment type="subcellular location">
    <subcellularLocation>
        <location evidence="8">Cytoplasm</location>
    </subcellularLocation>
</comment>
<evidence type="ECO:0000256" key="5">
    <source>
        <dbReference type="ARBA" id="ARBA00022723"/>
    </source>
</evidence>
<evidence type="ECO:0000313" key="13">
    <source>
        <dbReference type="Proteomes" id="UP000184245"/>
    </source>
</evidence>
<dbReference type="FunFam" id="3.40.50.12160:FF:000002">
    <property type="entry name" value="Ribosomal protein S12 methylthiotransferase RimO"/>
    <property type="match status" value="1"/>
</dbReference>
<feature type="domain" description="Radical SAM core" evidence="11">
    <location>
        <begin position="141"/>
        <end position="371"/>
    </location>
</feature>
<keyword evidence="13" id="KW-1185">Reference proteome</keyword>
<dbReference type="GO" id="GO:0046872">
    <property type="term" value="F:metal ion binding"/>
    <property type="evidence" value="ECO:0007669"/>
    <property type="project" value="UniProtKB-KW"/>
</dbReference>
<dbReference type="InterPro" id="IPR005840">
    <property type="entry name" value="Ribosomal_uS12_MeSTrfase_RimO"/>
</dbReference>
<dbReference type="Pfam" id="PF18693">
    <property type="entry name" value="TRAM_2"/>
    <property type="match status" value="1"/>
</dbReference>
<dbReference type="PROSITE" id="PS51918">
    <property type="entry name" value="RADICAL_SAM"/>
    <property type="match status" value="1"/>
</dbReference>
<protein>
    <recommendedName>
        <fullName evidence="8">Ribosomal protein uS12 methylthiotransferase RimO</fullName>
        <shortName evidence="8">uS12 MTTase</shortName>
        <shortName evidence="8">uS12 methylthiotransferase</shortName>
        <ecNumber evidence="8">2.8.4.4</ecNumber>
    </recommendedName>
    <alternativeName>
        <fullName evidence="8">Ribosomal protein uS12 (aspartate-C(3))-methylthiotransferase</fullName>
    </alternativeName>
    <alternativeName>
        <fullName evidence="8">Ribosome maturation factor RimO</fullName>
    </alternativeName>
</protein>
<dbReference type="HAMAP" id="MF_01865">
    <property type="entry name" value="MTTase_RimO"/>
    <property type="match status" value="1"/>
</dbReference>
<dbReference type="AlphaFoldDB" id="A0A1M4ZHU1"/>
<dbReference type="SFLD" id="SFLDF00274">
    <property type="entry name" value="ribosomal_protein_S12_methylth"/>
    <property type="match status" value="1"/>
</dbReference>
<dbReference type="GO" id="GO:0140101">
    <property type="term" value="F:catalytic activity, acting on a tRNA"/>
    <property type="evidence" value="ECO:0007669"/>
    <property type="project" value="UniProtKB-ARBA"/>
</dbReference>
<dbReference type="SFLD" id="SFLDG01061">
    <property type="entry name" value="methylthiotransferase"/>
    <property type="match status" value="1"/>
</dbReference>
<evidence type="ECO:0000256" key="2">
    <source>
        <dbReference type="ARBA" id="ARBA00022490"/>
    </source>
</evidence>
<feature type="binding site" evidence="8">
    <location>
        <position position="47"/>
    </location>
    <ligand>
        <name>[4Fe-4S] cluster</name>
        <dbReference type="ChEBI" id="CHEBI:49883"/>
        <label>1</label>
    </ligand>
</feature>
<dbReference type="SFLD" id="SFLDG01082">
    <property type="entry name" value="B12-binding_domain_containing"/>
    <property type="match status" value="1"/>
</dbReference>
<dbReference type="SUPFAM" id="SSF102114">
    <property type="entry name" value="Radical SAM enzymes"/>
    <property type="match status" value="1"/>
</dbReference>
<dbReference type="Gene3D" id="3.40.50.12160">
    <property type="entry name" value="Methylthiotransferase, N-terminal domain"/>
    <property type="match status" value="1"/>
</dbReference>
<dbReference type="GO" id="GO:0103039">
    <property type="term" value="F:protein methylthiotransferase activity"/>
    <property type="evidence" value="ECO:0007669"/>
    <property type="project" value="UniProtKB-EC"/>
</dbReference>
<evidence type="ECO:0000256" key="1">
    <source>
        <dbReference type="ARBA" id="ARBA00022485"/>
    </source>
</evidence>
<comment type="catalytic activity">
    <reaction evidence="8">
        <text>L-aspartate(89)-[ribosomal protein uS12]-hydrogen + (sulfur carrier)-SH + AH2 + 2 S-adenosyl-L-methionine = 3-methylsulfanyl-L-aspartate(89)-[ribosomal protein uS12]-hydrogen + (sulfur carrier)-H + 5'-deoxyadenosine + L-methionine + A + S-adenosyl-L-homocysteine + 2 H(+)</text>
        <dbReference type="Rhea" id="RHEA:37087"/>
        <dbReference type="Rhea" id="RHEA-COMP:10460"/>
        <dbReference type="Rhea" id="RHEA-COMP:10461"/>
        <dbReference type="Rhea" id="RHEA-COMP:14737"/>
        <dbReference type="Rhea" id="RHEA-COMP:14739"/>
        <dbReference type="ChEBI" id="CHEBI:13193"/>
        <dbReference type="ChEBI" id="CHEBI:15378"/>
        <dbReference type="ChEBI" id="CHEBI:17319"/>
        <dbReference type="ChEBI" id="CHEBI:17499"/>
        <dbReference type="ChEBI" id="CHEBI:29917"/>
        <dbReference type="ChEBI" id="CHEBI:29961"/>
        <dbReference type="ChEBI" id="CHEBI:57844"/>
        <dbReference type="ChEBI" id="CHEBI:57856"/>
        <dbReference type="ChEBI" id="CHEBI:59789"/>
        <dbReference type="ChEBI" id="CHEBI:64428"/>
        <dbReference type="ChEBI" id="CHEBI:73599"/>
        <dbReference type="EC" id="2.8.4.4"/>
    </reaction>
</comment>
<sequence length="446" mass="50902">MKKVLFISLGCDKNLVDSEEMLGLLVARGYEITDTEEEADVIVVNTCCFIHDAKQESIDTILEMAEYRNTGKCRALLVTGCLAQRYQKEITEEIPEVDAVLGTTSYKEIVTALDKVFAGEKYLEFQDINFLPLADTDRVVTTGGHYEYLKIAEGCDKHCTYCIIPKLRGSYRSIPMEHLIRQAEYLAEQGVKELILVAQETTLYGLDLYKEKSLHILLSRLCRIKGIRWIRVQYCYPEEIYPELIQVMKDEKKICHYLDLPIQHANDAVLKRMGRRTTREQLTVMVNTLRQEIPDIVLRTTLITGFPGETQEQHEELMGFVDEMEFDRMGVFPYSPEEDTPAAEMEGQIPEEVKEERKAELMELQQEISLDKGDSRIGMELEVMIEGKVADENAYVGRTYADAPGIDGYIFVNTETELMSGDFALVHVTGALEYDLIGELADEYTE</sequence>
<dbReference type="SMART" id="SM00729">
    <property type="entry name" value="Elp3"/>
    <property type="match status" value="1"/>
</dbReference>
<dbReference type="Proteomes" id="UP000184245">
    <property type="component" value="Unassembled WGS sequence"/>
</dbReference>
<keyword evidence="1 8" id="KW-0004">4Fe-4S</keyword>
<dbReference type="NCBIfam" id="TIGR01125">
    <property type="entry name" value="30S ribosomal protein S12 methylthiotransferase RimO"/>
    <property type="match status" value="1"/>
</dbReference>
<evidence type="ECO:0000256" key="3">
    <source>
        <dbReference type="ARBA" id="ARBA00022679"/>
    </source>
</evidence>
<feature type="binding site" evidence="8">
    <location>
        <position position="81"/>
    </location>
    <ligand>
        <name>[4Fe-4S] cluster</name>
        <dbReference type="ChEBI" id="CHEBI:49883"/>
        <label>1</label>
    </ligand>
</feature>
<dbReference type="EMBL" id="FQVI01000015">
    <property type="protein sequence ID" value="SHF17156.1"/>
    <property type="molecule type" value="Genomic_DNA"/>
</dbReference>
<dbReference type="Pfam" id="PF00919">
    <property type="entry name" value="UPF0004"/>
    <property type="match status" value="1"/>
</dbReference>
<keyword evidence="12" id="KW-0689">Ribosomal protein</keyword>
<dbReference type="Gene3D" id="2.40.50.140">
    <property type="entry name" value="Nucleic acid-binding proteins"/>
    <property type="match status" value="1"/>
</dbReference>
<dbReference type="InterPro" id="IPR006638">
    <property type="entry name" value="Elp3/MiaA/NifB-like_rSAM"/>
</dbReference>
<dbReference type="EC" id="2.8.4.4" evidence="8"/>
<keyword evidence="7 8" id="KW-0411">Iron-sulfur</keyword>
<dbReference type="GO" id="GO:0035599">
    <property type="term" value="F:aspartic acid methylthiotransferase activity"/>
    <property type="evidence" value="ECO:0007669"/>
    <property type="project" value="TreeGrafter"/>
</dbReference>
<dbReference type="InterPro" id="IPR058240">
    <property type="entry name" value="rSAM_sf"/>
</dbReference>
<dbReference type="OrthoDB" id="9805215at2"/>
<dbReference type="SFLD" id="SFLDS00029">
    <property type="entry name" value="Radical_SAM"/>
    <property type="match status" value="1"/>
</dbReference>